<evidence type="ECO:0000256" key="1">
    <source>
        <dbReference type="SAM" id="MobiDB-lite"/>
    </source>
</evidence>
<dbReference type="AlphaFoldDB" id="A0A854QB14"/>
<accession>A0A854QB14</accession>
<evidence type="ECO:0000313" key="3">
    <source>
        <dbReference type="EMBL" id="OXG20628.1"/>
    </source>
</evidence>
<keyword evidence="2" id="KW-0472">Membrane</keyword>
<sequence>MTRPHAHSTSASQPYRPKPPRLLRRSPSEPVRVNDSLASLNGVNEVNGENRASASPSQQIYVLTADGSRLFLLDPTRPNGEEPPPYASFPIQHIPGSDDDADADADVEEDGGAGGSGDTLAPTSSRLLTPGYTSTSAEPTGRHRARTLSALSAERSRPRTSTTTSRPDNRRSRSALLTATATPEPPYGRGARGAYLSAVSSADERTPLLAVHARGGVGDGVTDADAGVEGEADGLLRRKSGMRRGWWRGVCCGELEKGEQVGTWSDGWKRFWRPVGKGEYWASAFHLMFLNFPLALLVWPPLVVGTLAGTALLITLPIGAVVWWITLFIARSAARLETIMQTYYHPLPSFKLPPYHPIFHLPLAPSPLPTPLPSPTSVPSSPSHLHCHHSTNSTHSLHDEENLTTPIPTQQWDKRFTKCSYAMFLDHYSYSSLSYFLLIKPVITLFSTIVIVVVLVLGGVSVVGLPMALRAIKRWGRWQAEVAMENL</sequence>
<feature type="region of interest" description="Disordered" evidence="1">
    <location>
        <begin position="71"/>
        <end position="190"/>
    </location>
</feature>
<protein>
    <submittedName>
        <fullName evidence="3">Uncharacterized protein</fullName>
    </submittedName>
</protein>
<feature type="compositionally biased region" description="Acidic residues" evidence="1">
    <location>
        <begin position="97"/>
        <end position="111"/>
    </location>
</feature>
<feature type="region of interest" description="Disordered" evidence="1">
    <location>
        <begin position="1"/>
        <end position="59"/>
    </location>
</feature>
<feature type="compositionally biased region" description="Polar residues" evidence="1">
    <location>
        <begin position="50"/>
        <end position="59"/>
    </location>
</feature>
<keyword evidence="2" id="KW-1133">Transmembrane helix</keyword>
<feature type="compositionally biased region" description="Polar residues" evidence="1">
    <location>
        <begin position="121"/>
        <end position="138"/>
    </location>
</feature>
<keyword evidence="2" id="KW-0812">Transmembrane</keyword>
<dbReference type="OrthoDB" id="2576477at2759"/>
<feature type="transmembrane region" description="Helical" evidence="2">
    <location>
        <begin position="311"/>
        <end position="330"/>
    </location>
</feature>
<feature type="transmembrane region" description="Helical" evidence="2">
    <location>
        <begin position="421"/>
        <end position="439"/>
    </location>
</feature>
<evidence type="ECO:0000256" key="2">
    <source>
        <dbReference type="SAM" id="Phobius"/>
    </source>
</evidence>
<gene>
    <name evidence="3" type="ORF">C361_03602</name>
</gene>
<comment type="caution">
    <text evidence="3">The sequence shown here is derived from an EMBL/GenBank/DDBJ whole genome shotgun (WGS) entry which is preliminary data.</text>
</comment>
<name>A0A854QB14_CRYNE</name>
<proteinExistence type="predicted"/>
<dbReference type="EMBL" id="AMKT01000044">
    <property type="protein sequence ID" value="OXG20628.1"/>
    <property type="molecule type" value="Genomic_DNA"/>
</dbReference>
<reference evidence="3 4" key="1">
    <citation type="submission" date="2017-06" db="EMBL/GenBank/DDBJ databases">
        <title>Global population genomics of the pathogenic fungus Cryptococcus neoformans var. grubii.</title>
        <authorList>
            <person name="Cuomo C."/>
            <person name="Litvintseva A."/>
            <person name="Chen Y."/>
            <person name="Young S."/>
            <person name="Zeng Q."/>
            <person name="Chapman S."/>
            <person name="Gujja S."/>
            <person name="Saif S."/>
            <person name="Birren B."/>
        </authorList>
    </citation>
    <scope>NUCLEOTIDE SEQUENCE [LARGE SCALE GENOMIC DNA]</scope>
    <source>
        <strain evidence="3 4">Tu259-1</strain>
    </source>
</reference>
<feature type="transmembrane region" description="Helical" evidence="2">
    <location>
        <begin position="280"/>
        <end position="299"/>
    </location>
</feature>
<evidence type="ECO:0000313" key="4">
    <source>
        <dbReference type="Proteomes" id="UP000199727"/>
    </source>
</evidence>
<dbReference type="Proteomes" id="UP000199727">
    <property type="component" value="Unassembled WGS sequence"/>
</dbReference>
<feature type="transmembrane region" description="Helical" evidence="2">
    <location>
        <begin position="445"/>
        <end position="469"/>
    </location>
</feature>
<organism evidence="3 4">
    <name type="scientific">Cryptococcus neoformans Tu259-1</name>
    <dbReference type="NCBI Taxonomy" id="1230072"/>
    <lineage>
        <taxon>Eukaryota</taxon>
        <taxon>Fungi</taxon>
        <taxon>Dikarya</taxon>
        <taxon>Basidiomycota</taxon>
        <taxon>Agaricomycotina</taxon>
        <taxon>Tremellomycetes</taxon>
        <taxon>Tremellales</taxon>
        <taxon>Cryptococcaceae</taxon>
        <taxon>Cryptococcus</taxon>
        <taxon>Cryptococcus neoformans species complex</taxon>
    </lineage>
</organism>